<evidence type="ECO:0000256" key="5">
    <source>
        <dbReference type="ARBA" id="ARBA00023136"/>
    </source>
</evidence>
<dbReference type="PANTHER" id="PTHR30238:SF4">
    <property type="entry name" value="SLL1022 PROTEIN"/>
    <property type="match status" value="1"/>
</dbReference>
<organism evidence="7 8">
    <name type="scientific">Bacillus carboniphilus</name>
    <dbReference type="NCBI Taxonomy" id="86663"/>
    <lineage>
        <taxon>Bacteria</taxon>
        <taxon>Bacillati</taxon>
        <taxon>Bacillota</taxon>
        <taxon>Bacilli</taxon>
        <taxon>Bacillales</taxon>
        <taxon>Bacillaceae</taxon>
        <taxon>Bacillus</taxon>
    </lineage>
</organism>
<proteinExistence type="inferred from homology"/>
<comment type="subcellular location">
    <subcellularLocation>
        <location evidence="1">Membrane</location>
        <topology evidence="1">Multi-pass membrane protein</topology>
    </subcellularLocation>
</comment>
<keyword evidence="4 6" id="KW-1133">Transmembrane helix</keyword>
<evidence type="ECO:0000256" key="1">
    <source>
        <dbReference type="ARBA" id="ARBA00004141"/>
    </source>
</evidence>
<feature type="transmembrane region" description="Helical" evidence="6">
    <location>
        <begin position="67"/>
        <end position="85"/>
    </location>
</feature>
<feature type="transmembrane region" description="Helical" evidence="6">
    <location>
        <begin position="131"/>
        <end position="148"/>
    </location>
</feature>
<feature type="transmembrane region" description="Helical" evidence="6">
    <location>
        <begin position="6"/>
        <end position="28"/>
    </location>
</feature>
<evidence type="ECO:0000256" key="3">
    <source>
        <dbReference type="ARBA" id="ARBA00022692"/>
    </source>
</evidence>
<keyword evidence="8" id="KW-1185">Reference proteome</keyword>
<comment type="similarity">
    <text evidence="2">Belongs to the TerC family.</text>
</comment>
<keyword evidence="5 6" id="KW-0472">Membrane</keyword>
<evidence type="ECO:0000313" key="8">
    <source>
        <dbReference type="Proteomes" id="UP001197974"/>
    </source>
</evidence>
<feature type="transmembrane region" description="Helical" evidence="6">
    <location>
        <begin position="193"/>
        <end position="215"/>
    </location>
</feature>
<dbReference type="Pfam" id="PF03741">
    <property type="entry name" value="TerC"/>
    <property type="match status" value="1"/>
</dbReference>
<evidence type="ECO:0000256" key="4">
    <source>
        <dbReference type="ARBA" id="ARBA00022989"/>
    </source>
</evidence>
<evidence type="ECO:0000256" key="6">
    <source>
        <dbReference type="SAM" id="Phobius"/>
    </source>
</evidence>
<protein>
    <submittedName>
        <fullName evidence="7">TerC family protein</fullName>
    </submittedName>
</protein>
<feature type="transmembrane region" description="Helical" evidence="6">
    <location>
        <begin position="106"/>
        <end position="125"/>
    </location>
</feature>
<evidence type="ECO:0000313" key="7">
    <source>
        <dbReference type="EMBL" id="WLR42950.1"/>
    </source>
</evidence>
<dbReference type="NCBIfam" id="TIGR03717">
    <property type="entry name" value="R_switched_YjbE"/>
    <property type="match status" value="1"/>
</dbReference>
<evidence type="ECO:0000256" key="2">
    <source>
        <dbReference type="ARBA" id="ARBA00007511"/>
    </source>
</evidence>
<dbReference type="Proteomes" id="UP001197974">
    <property type="component" value="Chromosome"/>
</dbReference>
<keyword evidence="3 6" id="KW-0812">Transmembrane</keyword>
<gene>
    <name evidence="7" type="ORF">LC087_01605</name>
</gene>
<reference evidence="7 8" key="1">
    <citation type="submission" date="2023-06" db="EMBL/GenBank/DDBJ databases">
        <title>Five Gram-positive bacteria isolated from mangrove sediments in Shenzhen, Guangdong, China.</title>
        <authorList>
            <person name="Yu S."/>
            <person name="Zheng W."/>
            <person name="Huang Y."/>
        </authorList>
    </citation>
    <scope>NUCLEOTIDE SEQUENCE [LARGE SCALE GENOMIC DNA]</scope>
    <source>
        <strain evidence="7 8">SaN35-3</strain>
    </source>
</reference>
<dbReference type="EMBL" id="CP129013">
    <property type="protein sequence ID" value="WLR42950.1"/>
    <property type="molecule type" value="Genomic_DNA"/>
</dbReference>
<feature type="transmembrane region" description="Helical" evidence="6">
    <location>
        <begin position="160"/>
        <end position="178"/>
    </location>
</feature>
<dbReference type="InterPro" id="IPR022301">
    <property type="entry name" value="Integral_membrane_YjbE"/>
</dbReference>
<dbReference type="PANTHER" id="PTHR30238">
    <property type="entry name" value="MEMBRANE BOUND PREDICTED REDOX MODULATOR"/>
    <property type="match status" value="1"/>
</dbReference>
<dbReference type="RefSeq" id="WP_226538761.1">
    <property type="nucleotide sequence ID" value="NZ_CP129013.1"/>
</dbReference>
<accession>A0ABY9JZC4</accession>
<dbReference type="InterPro" id="IPR005496">
    <property type="entry name" value="Integral_membrane_TerC"/>
</dbReference>
<name>A0ABY9JZC4_9BACI</name>
<feature type="transmembrane region" description="Helical" evidence="6">
    <location>
        <begin position="40"/>
        <end position="61"/>
    </location>
</feature>
<sequence>MDELLSIFTIIGIDLILGGDNAIIIALACRNLPLHIRNKAIIIGTFLAILIRILLTIFTVYLLKVPFIQVLGGLLLLYIAFSFIIDKKGNENKINSPYTLMKAVQTIVLADLFMGLDNVVAVAGAAKGNTLLVAFGLSLSIPIIVWGSKILLSLMNRFPLILYIGGAILAFTAGEMIIQDESIAFLLHESPQMVSALPFILMFSITITAVIYSSITSKITKS</sequence>